<feature type="region of interest" description="Disordered" evidence="3">
    <location>
        <begin position="96"/>
        <end position="117"/>
    </location>
</feature>
<evidence type="ECO:0000256" key="2">
    <source>
        <dbReference type="RuleBase" id="RU362097"/>
    </source>
</evidence>
<comment type="similarity">
    <text evidence="1 2">Belongs to the outer membrane factor (OMF) (TC 1.B.17) family.</text>
</comment>
<dbReference type="Gene3D" id="2.20.200.10">
    <property type="entry name" value="Outer membrane efflux proteins (OEP)"/>
    <property type="match status" value="1"/>
</dbReference>
<dbReference type="OrthoDB" id="9770517at2"/>
<dbReference type="Proteomes" id="UP000004200">
    <property type="component" value="Unassembled WGS sequence"/>
</dbReference>
<dbReference type="NCBIfam" id="TIGR01845">
    <property type="entry name" value="outer_NodT"/>
    <property type="match status" value="1"/>
</dbReference>
<keyword evidence="2" id="KW-1134">Transmembrane beta strand</keyword>
<dbReference type="InterPro" id="IPR010131">
    <property type="entry name" value="MdtP/NodT-like"/>
</dbReference>
<dbReference type="EMBL" id="AFWT01000008">
    <property type="protein sequence ID" value="EGV32249.1"/>
    <property type="molecule type" value="Genomic_DNA"/>
</dbReference>
<sequence length="455" mass="49760">MRSKLFIQQGIAFGLAALVCGCAVGPTRPDLAAQAVRDTDQVPAWSPQSDAVPSAYLDDLIQAPELDALVKEALAANPSLQQTLTTLRITRAQRRQTGAARLPSVEGSASGSREQFGDPAYRSSVTVSWEVDLWGKLSEDDQAAEKDVEEQQALYRSARDALAADLMENWLGLIADRHAIEIEQRRLATLEQNADFILQRYRSGLGRLEDLDSARSSTASSRASLARYRESLAQRQRALRVLLGRVGGTETIDFPADYPQVLPPLAALPDQTLQRRPDLQAAYAAIQAADLRTSVAYKDLLPSISLQAALSDAAAKPSATLLQDPLWSLLGQLTAPLYRGGQLRAAAEIAKLQTAQAYQAYRETLLTAVQEVEDALGQERTLAERQTHVETALTAARNNLAQYERSYRAGLVDILDLLSVQQQTYDLEAQLDNLRYERLTNRVVLGLALGLGTRA</sequence>
<comment type="caution">
    <text evidence="4">The sequence shown here is derived from an EMBL/GenBank/DDBJ whole genome shotgun (WGS) entry which is preliminary data.</text>
</comment>
<dbReference type="InterPro" id="IPR003423">
    <property type="entry name" value="OMP_efflux"/>
</dbReference>
<dbReference type="eggNOG" id="COG1538">
    <property type="taxonomic scope" value="Bacteria"/>
</dbReference>
<dbReference type="PANTHER" id="PTHR30203">
    <property type="entry name" value="OUTER MEMBRANE CATION EFFLUX PROTEIN"/>
    <property type="match status" value="1"/>
</dbReference>
<accession>G2DZM2</accession>
<dbReference type="PANTHER" id="PTHR30203:SF29">
    <property type="entry name" value="PROTEIN CYAE"/>
    <property type="match status" value="1"/>
</dbReference>
<dbReference type="GO" id="GO:0015562">
    <property type="term" value="F:efflux transmembrane transporter activity"/>
    <property type="evidence" value="ECO:0007669"/>
    <property type="project" value="InterPro"/>
</dbReference>
<gene>
    <name evidence="4" type="ORF">ThidrDRAFT_1485</name>
</gene>
<dbReference type="Gene3D" id="1.20.1600.10">
    <property type="entry name" value="Outer membrane efflux proteins (OEP)"/>
    <property type="match status" value="1"/>
</dbReference>
<dbReference type="PROSITE" id="PS51257">
    <property type="entry name" value="PROKAR_LIPOPROTEIN"/>
    <property type="match status" value="1"/>
</dbReference>
<dbReference type="GO" id="GO:0009279">
    <property type="term" value="C:cell outer membrane"/>
    <property type="evidence" value="ECO:0007669"/>
    <property type="project" value="UniProtKB-SubCell"/>
</dbReference>
<comment type="subcellular location">
    <subcellularLocation>
        <location evidence="2">Cell outer membrane</location>
        <topology evidence="2">Lipid-anchor</topology>
    </subcellularLocation>
</comment>
<keyword evidence="2 4" id="KW-0449">Lipoprotein</keyword>
<keyword evidence="2" id="KW-0564">Palmitate</keyword>
<dbReference type="AlphaFoldDB" id="G2DZM2"/>
<evidence type="ECO:0000256" key="1">
    <source>
        <dbReference type="ARBA" id="ARBA00007613"/>
    </source>
</evidence>
<proteinExistence type="inferred from homology"/>
<keyword evidence="5" id="KW-1185">Reference proteome</keyword>
<evidence type="ECO:0000313" key="5">
    <source>
        <dbReference type="Proteomes" id="UP000004200"/>
    </source>
</evidence>
<keyword evidence="2" id="KW-0472">Membrane</keyword>
<evidence type="ECO:0000256" key="3">
    <source>
        <dbReference type="SAM" id="MobiDB-lite"/>
    </source>
</evidence>
<dbReference type="PATRIC" id="fig|765913.3.peg.1512"/>
<name>G2DZM2_9GAMM</name>
<dbReference type="STRING" id="765913.ThidrDRAFT_1485"/>
<organism evidence="4 5">
    <name type="scientific">Thiorhodococcus drewsii AZ1</name>
    <dbReference type="NCBI Taxonomy" id="765913"/>
    <lineage>
        <taxon>Bacteria</taxon>
        <taxon>Pseudomonadati</taxon>
        <taxon>Pseudomonadota</taxon>
        <taxon>Gammaproteobacteria</taxon>
        <taxon>Chromatiales</taxon>
        <taxon>Chromatiaceae</taxon>
        <taxon>Thiorhodococcus</taxon>
    </lineage>
</organism>
<dbReference type="SUPFAM" id="SSF56954">
    <property type="entry name" value="Outer membrane efflux proteins (OEP)"/>
    <property type="match status" value="1"/>
</dbReference>
<evidence type="ECO:0000313" key="4">
    <source>
        <dbReference type="EMBL" id="EGV32249.1"/>
    </source>
</evidence>
<reference evidence="4 5" key="1">
    <citation type="submission" date="2011-06" db="EMBL/GenBank/DDBJ databases">
        <title>The draft genome of Thiorhodococcus drewsii AZ1.</title>
        <authorList>
            <consortium name="US DOE Joint Genome Institute (JGI-PGF)"/>
            <person name="Lucas S."/>
            <person name="Han J."/>
            <person name="Lapidus A."/>
            <person name="Cheng J.-F."/>
            <person name="Goodwin L."/>
            <person name="Pitluck S."/>
            <person name="Peters L."/>
            <person name="Land M.L."/>
            <person name="Hauser L."/>
            <person name="Vogl K."/>
            <person name="Liu Z."/>
            <person name="Imhoff J."/>
            <person name="Thiel V."/>
            <person name="Frigaard N.-U."/>
            <person name="Bryant D.A."/>
            <person name="Woyke T.J."/>
        </authorList>
    </citation>
    <scope>NUCLEOTIDE SEQUENCE [LARGE SCALE GENOMIC DNA]</scope>
    <source>
        <strain evidence="4 5">AZ1</strain>
    </source>
</reference>
<keyword evidence="2" id="KW-0812">Transmembrane</keyword>
<protein>
    <submittedName>
        <fullName evidence="4">RND efflux system, outer membrane lipoprotein, NodT family</fullName>
    </submittedName>
</protein>
<dbReference type="RefSeq" id="WP_007040199.1">
    <property type="nucleotide sequence ID" value="NZ_AFWT01000008.1"/>
</dbReference>
<dbReference type="Pfam" id="PF02321">
    <property type="entry name" value="OEP"/>
    <property type="match status" value="2"/>
</dbReference>